<dbReference type="SUPFAM" id="SSF140566">
    <property type="entry name" value="FlgN-like"/>
    <property type="match status" value="1"/>
</dbReference>
<dbReference type="InterPro" id="IPR036679">
    <property type="entry name" value="FlgN-like_sf"/>
</dbReference>
<evidence type="ECO:0000313" key="4">
    <source>
        <dbReference type="EMBL" id="MDV2078633.1"/>
    </source>
</evidence>
<sequence>MSAKAALAELTRGIRADLARCQALQPLLVEQQRLLARTDAEALQPLGEQIGDALAALEVSAGRRGEILVGLGLNADAGGFERLLTKLPPALAAELRSLWRELEAALVRCQALNERNGELLASHRTALDDLLGTTTNPYDQLR</sequence>
<dbReference type="RefSeq" id="WP_316973361.1">
    <property type="nucleotide sequence ID" value="NZ_JAWIIJ010000004.1"/>
</dbReference>
<gene>
    <name evidence="4" type="ORF">RYS15_08045</name>
</gene>
<keyword evidence="5" id="KW-1185">Reference proteome</keyword>
<dbReference type="Pfam" id="PF05130">
    <property type="entry name" value="FlgN"/>
    <property type="match status" value="1"/>
</dbReference>
<dbReference type="InterPro" id="IPR007809">
    <property type="entry name" value="FlgN-like"/>
</dbReference>
<keyword evidence="4" id="KW-0966">Cell projection</keyword>
<proteinExistence type="inferred from homology"/>
<evidence type="ECO:0000313" key="5">
    <source>
        <dbReference type="Proteomes" id="UP001269819"/>
    </source>
</evidence>
<keyword evidence="3" id="KW-1005">Bacterial flagellum biogenesis</keyword>
<accession>A0ABU3VWJ3</accession>
<reference evidence="4 5" key="1">
    <citation type="submission" date="2023-10" db="EMBL/GenBank/DDBJ databases">
        <title>Characteristics and mechanism of a salt-tolerant marine origin heterotrophic nitrifying- aerobic denitrifying bacteria Marinobacter xestospongiae HN1.</title>
        <authorList>
            <person name="Qi R."/>
        </authorList>
    </citation>
    <scope>NUCLEOTIDE SEQUENCE [LARGE SCALE GENOMIC DNA]</scope>
    <source>
        <strain evidence="4 5">HN1</strain>
    </source>
</reference>
<evidence type="ECO:0000256" key="1">
    <source>
        <dbReference type="ARBA" id="ARBA00002397"/>
    </source>
</evidence>
<name>A0ABU3VWJ3_9GAMM</name>
<dbReference type="Gene3D" id="1.20.58.300">
    <property type="entry name" value="FlgN-like"/>
    <property type="match status" value="1"/>
</dbReference>
<protein>
    <submittedName>
        <fullName evidence="4">Flagellar protein FlgN</fullName>
    </submittedName>
</protein>
<organism evidence="4 5">
    <name type="scientific">Marinobacter xestospongiae</name>
    <dbReference type="NCBI Taxonomy" id="994319"/>
    <lineage>
        <taxon>Bacteria</taxon>
        <taxon>Pseudomonadati</taxon>
        <taxon>Pseudomonadota</taxon>
        <taxon>Gammaproteobacteria</taxon>
        <taxon>Pseudomonadales</taxon>
        <taxon>Marinobacteraceae</taxon>
        <taxon>Marinobacter</taxon>
    </lineage>
</organism>
<comment type="caution">
    <text evidence="4">The sequence shown here is derived from an EMBL/GenBank/DDBJ whole genome shotgun (WGS) entry which is preliminary data.</text>
</comment>
<keyword evidence="4" id="KW-0282">Flagellum</keyword>
<dbReference type="Proteomes" id="UP001269819">
    <property type="component" value="Unassembled WGS sequence"/>
</dbReference>
<dbReference type="EMBL" id="JAWIIJ010000004">
    <property type="protein sequence ID" value="MDV2078633.1"/>
    <property type="molecule type" value="Genomic_DNA"/>
</dbReference>
<comment type="similarity">
    <text evidence="2">Belongs to the FlgN family.</text>
</comment>
<comment type="function">
    <text evidence="1">Required for the efficient initiation of filament assembly.</text>
</comment>
<keyword evidence="4" id="KW-0969">Cilium</keyword>
<evidence type="ECO:0000256" key="2">
    <source>
        <dbReference type="ARBA" id="ARBA00007703"/>
    </source>
</evidence>
<evidence type="ECO:0000256" key="3">
    <source>
        <dbReference type="ARBA" id="ARBA00022795"/>
    </source>
</evidence>